<dbReference type="EMBL" id="BPLR01006811">
    <property type="protein sequence ID" value="GIY12582.1"/>
    <property type="molecule type" value="Genomic_DNA"/>
</dbReference>
<protein>
    <submittedName>
        <fullName evidence="2">Uncharacterized protein</fullName>
    </submittedName>
</protein>
<dbReference type="Proteomes" id="UP001054945">
    <property type="component" value="Unassembled WGS sequence"/>
</dbReference>
<evidence type="ECO:0000313" key="3">
    <source>
        <dbReference type="Proteomes" id="UP001054945"/>
    </source>
</evidence>
<sequence>RSPQCSANPTRCCGKSTTQKGYHTTRQWAEGTRRRPGAPVARRKQRNLLQSELS</sequence>
<accession>A0AAV4QWX6</accession>
<gene>
    <name evidence="2" type="ORF">CEXT_411481</name>
</gene>
<evidence type="ECO:0000256" key="1">
    <source>
        <dbReference type="SAM" id="MobiDB-lite"/>
    </source>
</evidence>
<reference evidence="2 3" key="1">
    <citation type="submission" date="2021-06" db="EMBL/GenBank/DDBJ databases">
        <title>Caerostris extrusa draft genome.</title>
        <authorList>
            <person name="Kono N."/>
            <person name="Arakawa K."/>
        </authorList>
    </citation>
    <scope>NUCLEOTIDE SEQUENCE [LARGE SCALE GENOMIC DNA]</scope>
</reference>
<organism evidence="2 3">
    <name type="scientific">Caerostris extrusa</name>
    <name type="common">Bark spider</name>
    <name type="synonym">Caerostris bankana</name>
    <dbReference type="NCBI Taxonomy" id="172846"/>
    <lineage>
        <taxon>Eukaryota</taxon>
        <taxon>Metazoa</taxon>
        <taxon>Ecdysozoa</taxon>
        <taxon>Arthropoda</taxon>
        <taxon>Chelicerata</taxon>
        <taxon>Arachnida</taxon>
        <taxon>Araneae</taxon>
        <taxon>Araneomorphae</taxon>
        <taxon>Entelegynae</taxon>
        <taxon>Araneoidea</taxon>
        <taxon>Araneidae</taxon>
        <taxon>Caerostris</taxon>
    </lineage>
</organism>
<evidence type="ECO:0000313" key="2">
    <source>
        <dbReference type="EMBL" id="GIY12582.1"/>
    </source>
</evidence>
<name>A0AAV4QWX6_CAEEX</name>
<dbReference type="AlphaFoldDB" id="A0AAV4QWX6"/>
<keyword evidence="3" id="KW-1185">Reference proteome</keyword>
<feature type="compositionally biased region" description="Polar residues" evidence="1">
    <location>
        <begin position="1"/>
        <end position="27"/>
    </location>
</feature>
<comment type="caution">
    <text evidence="2">The sequence shown here is derived from an EMBL/GenBank/DDBJ whole genome shotgun (WGS) entry which is preliminary data.</text>
</comment>
<proteinExistence type="predicted"/>
<feature type="region of interest" description="Disordered" evidence="1">
    <location>
        <begin position="1"/>
        <end position="54"/>
    </location>
</feature>
<feature type="non-terminal residue" evidence="2">
    <location>
        <position position="1"/>
    </location>
</feature>